<reference evidence="3 4" key="1">
    <citation type="journal article" date="2018" name="Biodegradation">
        <title>1,4-Dioxane degradation characteristics of Rhodococcus aetherivorans JCM 14343.</title>
        <authorList>
            <person name="Inoue D."/>
            <person name="Tsunoda T."/>
            <person name="Yamamoto N."/>
            <person name="Ike M."/>
            <person name="Sei K."/>
        </authorList>
    </citation>
    <scope>NUCLEOTIDE SEQUENCE [LARGE SCALE GENOMIC DNA]</scope>
    <source>
        <strain evidence="3 4">JCM 14343</strain>
    </source>
</reference>
<organism evidence="3 4">
    <name type="scientific">Rhodococcus aetherivorans</name>
    <dbReference type="NCBI Taxonomy" id="191292"/>
    <lineage>
        <taxon>Bacteria</taxon>
        <taxon>Bacillati</taxon>
        <taxon>Actinomycetota</taxon>
        <taxon>Actinomycetes</taxon>
        <taxon>Mycobacteriales</taxon>
        <taxon>Nocardiaceae</taxon>
        <taxon>Rhodococcus</taxon>
    </lineage>
</organism>
<dbReference type="EMBL" id="BLAH01000110">
    <property type="protein sequence ID" value="GES39068.1"/>
    <property type="molecule type" value="Genomic_DNA"/>
</dbReference>
<evidence type="ECO:0000256" key="2">
    <source>
        <dbReference type="SAM" id="Phobius"/>
    </source>
</evidence>
<evidence type="ECO:0008006" key="5">
    <source>
        <dbReference type="Google" id="ProtNLM"/>
    </source>
</evidence>
<name>A0ABQ0YR72_9NOCA</name>
<feature type="transmembrane region" description="Helical" evidence="2">
    <location>
        <begin position="121"/>
        <end position="143"/>
    </location>
</feature>
<sequence>MTTWGRPARRHDRADGYDDYHADDYYADDSGRDPYGAPTAAPSRPGRGAPRRDGLVVRGLRALSGVVCGAVIVLTVVVWAAQYLGDKRDFPGPGSASLSAHVVAVVVVSAAQVFADRRRGLAAAVGAGVVYLTGAVLMFTQWWG</sequence>
<keyword evidence="2" id="KW-0812">Transmembrane</keyword>
<feature type="transmembrane region" description="Helical" evidence="2">
    <location>
        <begin position="60"/>
        <end position="84"/>
    </location>
</feature>
<evidence type="ECO:0000313" key="3">
    <source>
        <dbReference type="EMBL" id="GES39068.1"/>
    </source>
</evidence>
<keyword evidence="4" id="KW-1185">Reference proteome</keyword>
<protein>
    <recommendedName>
        <fullName evidence="5">Integral membrane protein</fullName>
    </recommendedName>
</protein>
<feature type="transmembrane region" description="Helical" evidence="2">
    <location>
        <begin position="96"/>
        <end position="114"/>
    </location>
</feature>
<accession>A0ABQ0YR72</accession>
<keyword evidence="2" id="KW-0472">Membrane</keyword>
<comment type="caution">
    <text evidence="3">The sequence shown here is derived from an EMBL/GenBank/DDBJ whole genome shotgun (WGS) entry which is preliminary data.</text>
</comment>
<evidence type="ECO:0000256" key="1">
    <source>
        <dbReference type="SAM" id="MobiDB-lite"/>
    </source>
</evidence>
<gene>
    <name evidence="3" type="ORF">RAJCM14343_4336</name>
</gene>
<evidence type="ECO:0000313" key="4">
    <source>
        <dbReference type="Proteomes" id="UP000325466"/>
    </source>
</evidence>
<keyword evidence="2" id="KW-1133">Transmembrane helix</keyword>
<proteinExistence type="predicted"/>
<dbReference type="Proteomes" id="UP000325466">
    <property type="component" value="Unassembled WGS sequence"/>
</dbReference>
<dbReference type="RefSeq" id="WP_029542497.1">
    <property type="nucleotide sequence ID" value="NZ_BAAAYP010000002.1"/>
</dbReference>
<feature type="compositionally biased region" description="Low complexity" evidence="1">
    <location>
        <begin position="36"/>
        <end position="48"/>
    </location>
</feature>
<feature type="region of interest" description="Disordered" evidence="1">
    <location>
        <begin position="25"/>
        <end position="51"/>
    </location>
</feature>
<feature type="region of interest" description="Disordered" evidence="1">
    <location>
        <begin position="1"/>
        <end position="20"/>
    </location>
</feature>